<reference evidence="2" key="1">
    <citation type="submission" date="2017-03" db="EMBL/GenBank/DDBJ databases">
        <title>Phytopthora megakarya and P. palmivora, two closely related causual agents of cacao black pod achieved similar genome size and gene model numbers by different mechanisms.</title>
        <authorList>
            <person name="Ali S."/>
            <person name="Shao J."/>
            <person name="Larry D.J."/>
            <person name="Kronmiller B."/>
            <person name="Shen D."/>
            <person name="Strem M.D."/>
            <person name="Melnick R.L."/>
            <person name="Guiltinan M.J."/>
            <person name="Tyler B.M."/>
            <person name="Meinhardt L.W."/>
            <person name="Bailey B.A."/>
        </authorList>
    </citation>
    <scope>NUCLEOTIDE SEQUENCE [LARGE SCALE GENOMIC DNA]</scope>
    <source>
        <strain evidence="2">zdho120</strain>
    </source>
</reference>
<name>A0A225UD82_9STRA</name>
<evidence type="ECO:0000313" key="2">
    <source>
        <dbReference type="Proteomes" id="UP000198211"/>
    </source>
</evidence>
<dbReference type="OrthoDB" id="123891at2759"/>
<comment type="caution">
    <text evidence="1">The sequence shown here is derived from an EMBL/GenBank/DDBJ whole genome shotgun (WGS) entry which is preliminary data.</text>
</comment>
<dbReference type="AlphaFoldDB" id="A0A225UD82"/>
<gene>
    <name evidence="1" type="ORF">PHMEG_00040733</name>
</gene>
<organism evidence="1 2">
    <name type="scientific">Phytophthora megakarya</name>
    <dbReference type="NCBI Taxonomy" id="4795"/>
    <lineage>
        <taxon>Eukaryota</taxon>
        <taxon>Sar</taxon>
        <taxon>Stramenopiles</taxon>
        <taxon>Oomycota</taxon>
        <taxon>Peronosporomycetes</taxon>
        <taxon>Peronosporales</taxon>
        <taxon>Peronosporaceae</taxon>
        <taxon>Phytophthora</taxon>
    </lineage>
</organism>
<dbReference type="EMBL" id="NBNE01021552">
    <property type="protein sequence ID" value="OWY90911.1"/>
    <property type="molecule type" value="Genomic_DNA"/>
</dbReference>
<evidence type="ECO:0000313" key="1">
    <source>
        <dbReference type="EMBL" id="OWY90911.1"/>
    </source>
</evidence>
<protein>
    <submittedName>
        <fullName evidence="1">Uncharacterized protein</fullName>
    </submittedName>
</protein>
<accession>A0A225UD82</accession>
<keyword evidence="2" id="KW-1185">Reference proteome</keyword>
<proteinExistence type="predicted"/>
<dbReference type="Proteomes" id="UP000198211">
    <property type="component" value="Unassembled WGS sequence"/>
</dbReference>
<sequence length="155" mass="16846">MVPSYFYLKPNVFSVVGFAYGKVEGSTTRGGKVKVKLVQSGRWAEEDDQSIDLVETDISPRAVTTEEAEDGAGTFVGGVICTSRVRPGGARVWDYGLVKWDSEQQKGSLDVNFDGTESSIVYNHSSTQDVSVEIYALQPCGGGSTSLLMFQEMKQ</sequence>